<gene>
    <name evidence="2" type="ORF">SAMN05421820_1173</name>
</gene>
<accession>A0A1H0KYE1</accession>
<feature type="transmembrane region" description="Helical" evidence="1">
    <location>
        <begin position="82"/>
        <end position="100"/>
    </location>
</feature>
<name>A0A1H0KYE1_9SPHI</name>
<feature type="transmembrane region" description="Helical" evidence="1">
    <location>
        <begin position="112"/>
        <end position="132"/>
    </location>
</feature>
<organism evidence="2 3">
    <name type="scientific">Pedobacter steynii</name>
    <dbReference type="NCBI Taxonomy" id="430522"/>
    <lineage>
        <taxon>Bacteria</taxon>
        <taxon>Pseudomonadati</taxon>
        <taxon>Bacteroidota</taxon>
        <taxon>Sphingobacteriia</taxon>
        <taxon>Sphingobacteriales</taxon>
        <taxon>Sphingobacteriaceae</taxon>
        <taxon>Pedobacter</taxon>
    </lineage>
</organism>
<reference evidence="3" key="1">
    <citation type="submission" date="2016-10" db="EMBL/GenBank/DDBJ databases">
        <authorList>
            <person name="Varghese N."/>
            <person name="Submissions S."/>
        </authorList>
    </citation>
    <scope>NUCLEOTIDE SEQUENCE [LARGE SCALE GENOMIC DNA]</scope>
    <source>
        <strain evidence="3">DSM 19110</strain>
    </source>
</reference>
<dbReference type="RefSeq" id="WP_216857892.1">
    <property type="nucleotide sequence ID" value="NZ_FNGY01000017.1"/>
</dbReference>
<keyword evidence="1" id="KW-0812">Transmembrane</keyword>
<evidence type="ECO:0000313" key="3">
    <source>
        <dbReference type="Proteomes" id="UP000183200"/>
    </source>
</evidence>
<keyword evidence="3" id="KW-1185">Reference proteome</keyword>
<sequence>MMLRIAGYLNVLISFGHIAGLFQAEKMFRLTGIEHEMQELSAVHHVLPYALTVFVALVFFVFGLYGILATSEGLRLPFLKPGIYLISGIYFLRGAGELIADGIRGTTTTLGSLYSVIAIFIALLYLFGGLQLNRTQME</sequence>
<evidence type="ECO:0000313" key="2">
    <source>
        <dbReference type="EMBL" id="SDO61054.1"/>
    </source>
</evidence>
<feature type="transmembrane region" description="Helical" evidence="1">
    <location>
        <begin position="48"/>
        <end position="70"/>
    </location>
</feature>
<evidence type="ECO:0000256" key="1">
    <source>
        <dbReference type="SAM" id="Phobius"/>
    </source>
</evidence>
<keyword evidence="1" id="KW-0472">Membrane</keyword>
<dbReference type="EMBL" id="FNGY01000017">
    <property type="protein sequence ID" value="SDO61054.1"/>
    <property type="molecule type" value="Genomic_DNA"/>
</dbReference>
<keyword evidence="1" id="KW-1133">Transmembrane helix</keyword>
<proteinExistence type="predicted"/>
<dbReference type="AlphaFoldDB" id="A0A1H0KYE1"/>
<dbReference type="Proteomes" id="UP000183200">
    <property type="component" value="Unassembled WGS sequence"/>
</dbReference>
<protein>
    <submittedName>
        <fullName evidence="2">Uncharacterized protein</fullName>
    </submittedName>
</protein>